<dbReference type="RefSeq" id="WP_194114630.1">
    <property type="nucleotide sequence ID" value="NZ_JADFUA010000001.1"/>
</dbReference>
<comment type="cofactor">
    <cofactor evidence="6">
        <name>Zn(2+)</name>
        <dbReference type="ChEBI" id="CHEBI:29105"/>
    </cofactor>
    <text evidence="6">Binds 1 zinc ion per subunit.</text>
</comment>
<gene>
    <name evidence="9" type="ORF">INR99_02095</name>
</gene>
<organism evidence="9 10">
    <name type="scientific">Chitinilyticum piscinae</name>
    <dbReference type="NCBI Taxonomy" id="2866724"/>
    <lineage>
        <taxon>Bacteria</taxon>
        <taxon>Pseudomonadati</taxon>
        <taxon>Pseudomonadota</taxon>
        <taxon>Betaproteobacteria</taxon>
        <taxon>Neisseriales</taxon>
        <taxon>Chitinibacteraceae</taxon>
        <taxon>Chitinilyticum</taxon>
    </lineage>
</organism>
<comment type="caution">
    <text evidence="9">The sequence shown here is derived from an EMBL/GenBank/DDBJ whole genome shotgun (WGS) entry which is preliminary data.</text>
</comment>
<evidence type="ECO:0000259" key="8">
    <source>
        <dbReference type="Pfam" id="PF01435"/>
    </source>
</evidence>
<dbReference type="InterPro" id="IPR051156">
    <property type="entry name" value="Mito/Outer_Membr_Metalloprot"/>
</dbReference>
<accession>A0A8J7FJY7</accession>
<dbReference type="AlphaFoldDB" id="A0A8J7FJY7"/>
<dbReference type="GO" id="GO:0016020">
    <property type="term" value="C:membrane"/>
    <property type="evidence" value="ECO:0007669"/>
    <property type="project" value="TreeGrafter"/>
</dbReference>
<evidence type="ECO:0000256" key="1">
    <source>
        <dbReference type="ARBA" id="ARBA00022670"/>
    </source>
</evidence>
<keyword evidence="10" id="KW-1185">Reference proteome</keyword>
<protein>
    <submittedName>
        <fullName evidence="9">M48 family metallopeptidase</fullName>
    </submittedName>
</protein>
<proteinExistence type="inferred from homology"/>
<evidence type="ECO:0000256" key="4">
    <source>
        <dbReference type="ARBA" id="ARBA00022833"/>
    </source>
</evidence>
<dbReference type="CDD" id="cd07331">
    <property type="entry name" value="M48C_Oma1_like"/>
    <property type="match status" value="1"/>
</dbReference>
<evidence type="ECO:0000256" key="5">
    <source>
        <dbReference type="ARBA" id="ARBA00023049"/>
    </source>
</evidence>
<dbReference type="PROSITE" id="PS51257">
    <property type="entry name" value="PROKAR_LIPOPROTEIN"/>
    <property type="match status" value="1"/>
</dbReference>
<dbReference type="Pfam" id="PF01435">
    <property type="entry name" value="Peptidase_M48"/>
    <property type="match status" value="1"/>
</dbReference>
<dbReference type="Gene3D" id="3.30.2010.10">
    <property type="entry name" value="Metalloproteases ('zincins'), catalytic domain"/>
    <property type="match status" value="1"/>
</dbReference>
<reference evidence="9 10" key="1">
    <citation type="submission" date="2020-10" db="EMBL/GenBank/DDBJ databases">
        <title>The genome sequence of Chitinilyticum litopenaei 4Y14.</title>
        <authorList>
            <person name="Liu Y."/>
        </authorList>
    </citation>
    <scope>NUCLEOTIDE SEQUENCE [LARGE SCALE GENOMIC DNA]</scope>
    <source>
        <strain evidence="9 10">4Y14</strain>
    </source>
</reference>
<sequence>MQLTRITLVLAMAGILSACQSVSTTKGGAVGANRSQNMSALVSSAELEAQANQSYQQLVRDAQARGLLNRDPSQAARVRAIANRLIPQTKVFRDDLGSWKWEVNVLTKNELNAWCMPGGKIMFYSGIIEQLQLTDDEIAAIMGHEMAHALREHSRERASDAATQNLLFSGVSILTGGKYDNAIGVAQEGTKYLWTLPNSREHEAEADRMGVELAARAGYNPQAAVNVWRKMQAKNGGGTPEFMSTHPSAESRIADLTAQIAKVQPLYQAALAEQKTKPVQKTTSTKNKAK</sequence>
<feature type="domain" description="Peptidase M48" evidence="8">
    <location>
        <begin position="72"/>
        <end position="258"/>
    </location>
</feature>
<dbReference type="InterPro" id="IPR001915">
    <property type="entry name" value="Peptidase_M48"/>
</dbReference>
<keyword evidence="5 6" id="KW-0482">Metalloprotease</keyword>
<evidence type="ECO:0000256" key="2">
    <source>
        <dbReference type="ARBA" id="ARBA00022723"/>
    </source>
</evidence>
<feature type="signal peptide" evidence="7">
    <location>
        <begin position="1"/>
        <end position="18"/>
    </location>
</feature>
<keyword evidence="4 6" id="KW-0862">Zinc</keyword>
<dbReference type="Proteomes" id="UP000604481">
    <property type="component" value="Unassembled WGS sequence"/>
</dbReference>
<evidence type="ECO:0000313" key="9">
    <source>
        <dbReference type="EMBL" id="MBE9608129.1"/>
    </source>
</evidence>
<keyword evidence="7" id="KW-0732">Signal</keyword>
<keyword evidence="2" id="KW-0479">Metal-binding</keyword>
<keyword evidence="3 6" id="KW-0378">Hydrolase</keyword>
<evidence type="ECO:0000313" key="10">
    <source>
        <dbReference type="Proteomes" id="UP000604481"/>
    </source>
</evidence>
<comment type="similarity">
    <text evidence="6">Belongs to the peptidase M48 family.</text>
</comment>
<evidence type="ECO:0000256" key="3">
    <source>
        <dbReference type="ARBA" id="ARBA00022801"/>
    </source>
</evidence>
<dbReference type="GO" id="GO:0046872">
    <property type="term" value="F:metal ion binding"/>
    <property type="evidence" value="ECO:0007669"/>
    <property type="project" value="UniProtKB-KW"/>
</dbReference>
<feature type="chain" id="PRO_5035209624" evidence="7">
    <location>
        <begin position="19"/>
        <end position="290"/>
    </location>
</feature>
<evidence type="ECO:0000256" key="7">
    <source>
        <dbReference type="SAM" id="SignalP"/>
    </source>
</evidence>
<evidence type="ECO:0000256" key="6">
    <source>
        <dbReference type="RuleBase" id="RU003983"/>
    </source>
</evidence>
<keyword evidence="1 6" id="KW-0645">Protease</keyword>
<dbReference type="EMBL" id="JADFUA010000001">
    <property type="protein sequence ID" value="MBE9608129.1"/>
    <property type="molecule type" value="Genomic_DNA"/>
</dbReference>
<dbReference type="GO" id="GO:0004222">
    <property type="term" value="F:metalloendopeptidase activity"/>
    <property type="evidence" value="ECO:0007669"/>
    <property type="project" value="InterPro"/>
</dbReference>
<dbReference type="PANTHER" id="PTHR22726:SF1">
    <property type="entry name" value="METALLOENDOPEPTIDASE OMA1, MITOCHONDRIAL"/>
    <property type="match status" value="1"/>
</dbReference>
<name>A0A8J7FJY7_9NEIS</name>
<dbReference type="PANTHER" id="PTHR22726">
    <property type="entry name" value="METALLOENDOPEPTIDASE OMA1"/>
    <property type="match status" value="1"/>
</dbReference>
<dbReference type="GO" id="GO:0051603">
    <property type="term" value="P:proteolysis involved in protein catabolic process"/>
    <property type="evidence" value="ECO:0007669"/>
    <property type="project" value="TreeGrafter"/>
</dbReference>